<dbReference type="FunFam" id="3.65.10.10:FF:000003">
    <property type="entry name" value="3-phosphoshikimate 1-carboxyvinyltransferase"/>
    <property type="match status" value="1"/>
</dbReference>
<dbReference type="Pfam" id="PF00275">
    <property type="entry name" value="EPSP_synthase"/>
    <property type="match status" value="1"/>
</dbReference>
<dbReference type="PANTHER" id="PTHR21090:SF5">
    <property type="entry name" value="PENTAFUNCTIONAL AROM POLYPEPTIDE"/>
    <property type="match status" value="1"/>
</dbReference>
<dbReference type="GO" id="GO:0005737">
    <property type="term" value="C:cytoplasm"/>
    <property type="evidence" value="ECO:0007669"/>
    <property type="project" value="UniProtKB-SubCell"/>
</dbReference>
<dbReference type="GO" id="GO:0009423">
    <property type="term" value="P:chorismate biosynthetic process"/>
    <property type="evidence" value="ECO:0007669"/>
    <property type="project" value="UniProtKB-UniRule"/>
</dbReference>
<evidence type="ECO:0000313" key="11">
    <source>
        <dbReference type="Proteomes" id="UP000545606"/>
    </source>
</evidence>
<feature type="binding site" evidence="8">
    <location>
        <position position="23"/>
    </location>
    <ligand>
        <name>3-phosphoshikimate</name>
        <dbReference type="ChEBI" id="CHEBI:145989"/>
    </ligand>
</feature>
<comment type="caution">
    <text evidence="8">Lacks conserved residue(s) required for the propagation of feature annotation.</text>
</comment>
<dbReference type="InterPro" id="IPR023193">
    <property type="entry name" value="EPSP_synthase_CS"/>
</dbReference>
<comment type="subcellular location">
    <subcellularLocation>
        <location evidence="8">Cytoplasm</location>
    </subcellularLocation>
</comment>
<name>A0A838Y8G7_9NEIS</name>
<keyword evidence="4 8" id="KW-0028">Amino-acid biosynthesis</keyword>
<comment type="function">
    <text evidence="8">Catalyzes the transfer of the enolpyruvyl moiety of phosphoenolpyruvate (PEP) to the 5-hydroxyl of shikimate-3-phosphate (S3P) to produce enolpyruvyl shikimate-3-phosphate and inorganic phosphate.</text>
</comment>
<dbReference type="InterPro" id="IPR036968">
    <property type="entry name" value="Enolpyruvate_Tfrase_sf"/>
</dbReference>
<sequence length="431" mass="45873">MEQLRLTPTPHLAGTIKLPGSKSISNRTLLLAALSSGTTLVRDLLDSDDIRHMLAALGLLGVSVEQLGNSRDFRVQGVGGEFPVKSADLFLGNAGTAFRPLTAALALMQGHYQLSGVARMHERPIGDLVDALRAAGAQISYQGNPGYPPLAISPSNLRAGEVIPVKGNVSSQFLTALLMALPLTGETVTIEVVGELISKPYIEITLNLMSRFGVRVERQGWQRFVIPGGQHYISPGEVHVEGDASSASYFLAAGALAGGPVRVEGVGNNSIQGDVKFADTLRQMGVAITMGDNWIEATATGKLKAIDVDLNHIPDAAMTIAIAALAADGTTTLRNIESWRVKETDRLSAMATELRKLGATVEEGQDYIRITPPASLTADAEIDTYDDHRMAMCFSLVSLLGAPVIINDPKCVAKTFPDYFSVLATLADNTR</sequence>
<dbReference type="AlphaFoldDB" id="A0A838Y8G7"/>
<dbReference type="CDD" id="cd01556">
    <property type="entry name" value="EPSP_synthase"/>
    <property type="match status" value="1"/>
</dbReference>
<comment type="pathway">
    <text evidence="1 8">Metabolic intermediate biosynthesis; chorismate biosynthesis; chorismate from D-erythrose 4-phosphate and phosphoenolpyruvate: step 6/7.</text>
</comment>
<dbReference type="Gene3D" id="3.65.10.10">
    <property type="entry name" value="Enolpyruvate transferase domain"/>
    <property type="match status" value="2"/>
</dbReference>
<evidence type="ECO:0000256" key="7">
    <source>
        <dbReference type="ARBA" id="ARBA00044633"/>
    </source>
</evidence>
<dbReference type="UniPathway" id="UPA00053">
    <property type="reaction ID" value="UER00089"/>
</dbReference>
<feature type="binding site" evidence="8">
    <location>
        <position position="346"/>
    </location>
    <ligand>
        <name>phosphoenolpyruvate</name>
        <dbReference type="ChEBI" id="CHEBI:58702"/>
    </ligand>
</feature>
<dbReference type="EMBL" id="JACERN010000041">
    <property type="protein sequence ID" value="MBA4710148.1"/>
    <property type="molecule type" value="Genomic_DNA"/>
</dbReference>
<dbReference type="Proteomes" id="UP000545606">
    <property type="component" value="Unassembled WGS sequence"/>
</dbReference>
<dbReference type="PROSITE" id="PS00104">
    <property type="entry name" value="EPSP_SYNTHASE_1"/>
    <property type="match status" value="1"/>
</dbReference>
<proteinExistence type="inferred from homology"/>
<gene>
    <name evidence="8 10" type="primary">aroA</name>
    <name evidence="10" type="ORF">H2Z84_17400</name>
</gene>
<dbReference type="PROSITE" id="PS00885">
    <property type="entry name" value="EPSP_SYNTHASE_2"/>
    <property type="match status" value="1"/>
</dbReference>
<keyword evidence="3 8" id="KW-0963">Cytoplasm</keyword>
<dbReference type="PANTHER" id="PTHR21090">
    <property type="entry name" value="AROM/DEHYDROQUINATE SYNTHASE"/>
    <property type="match status" value="1"/>
</dbReference>
<evidence type="ECO:0000256" key="1">
    <source>
        <dbReference type="ARBA" id="ARBA00004811"/>
    </source>
</evidence>
<evidence type="ECO:0000256" key="4">
    <source>
        <dbReference type="ARBA" id="ARBA00022605"/>
    </source>
</evidence>
<comment type="subunit">
    <text evidence="8">Monomer.</text>
</comment>
<dbReference type="FunFam" id="3.65.10.10:FF:000004">
    <property type="entry name" value="3-phosphoshikimate 1-carboxyvinyltransferase"/>
    <property type="match status" value="1"/>
</dbReference>
<feature type="binding site" evidence="8">
    <location>
        <position position="22"/>
    </location>
    <ligand>
        <name>3-phosphoshikimate</name>
        <dbReference type="ChEBI" id="CHEBI:145989"/>
    </ligand>
</feature>
<feature type="binding site" evidence="8">
    <location>
        <position position="172"/>
    </location>
    <ligand>
        <name>3-phosphoshikimate</name>
        <dbReference type="ChEBI" id="CHEBI:145989"/>
    </ligand>
</feature>
<accession>A0A838Y8G7</accession>
<dbReference type="InterPro" id="IPR001986">
    <property type="entry name" value="Enolpyruvate_Tfrase_dom"/>
</dbReference>
<feature type="binding site" evidence="8">
    <location>
        <position position="172"/>
    </location>
    <ligand>
        <name>phosphoenolpyruvate</name>
        <dbReference type="ChEBI" id="CHEBI:58702"/>
    </ligand>
</feature>
<evidence type="ECO:0000256" key="5">
    <source>
        <dbReference type="ARBA" id="ARBA00022679"/>
    </source>
</evidence>
<evidence type="ECO:0000256" key="3">
    <source>
        <dbReference type="ARBA" id="ARBA00022490"/>
    </source>
</evidence>
<organism evidence="10 11">
    <name type="scientific">Aquitalea aquatica</name>
    <dbReference type="NCBI Taxonomy" id="3044273"/>
    <lineage>
        <taxon>Bacteria</taxon>
        <taxon>Pseudomonadati</taxon>
        <taxon>Pseudomonadota</taxon>
        <taxon>Betaproteobacteria</taxon>
        <taxon>Neisseriales</taxon>
        <taxon>Chromobacteriaceae</taxon>
        <taxon>Aquitalea</taxon>
    </lineage>
</organism>
<evidence type="ECO:0000256" key="6">
    <source>
        <dbReference type="ARBA" id="ARBA00023141"/>
    </source>
</evidence>
<comment type="caution">
    <text evidence="10">The sequence shown here is derived from an EMBL/GenBank/DDBJ whole genome shotgun (WGS) entry which is preliminary data.</text>
</comment>
<keyword evidence="6 8" id="KW-0057">Aromatic amino acid biosynthesis</keyword>
<dbReference type="GO" id="GO:0008652">
    <property type="term" value="P:amino acid biosynthetic process"/>
    <property type="evidence" value="ECO:0007669"/>
    <property type="project" value="UniProtKB-KW"/>
</dbReference>
<dbReference type="InterPro" id="IPR013792">
    <property type="entry name" value="RNA3'P_cycl/enolpyr_Trfase_a/b"/>
</dbReference>
<dbReference type="EC" id="2.5.1.19" evidence="8"/>
<feature type="binding site" evidence="8">
    <location>
        <position position="170"/>
    </location>
    <ligand>
        <name>3-phosphoshikimate</name>
        <dbReference type="ChEBI" id="CHEBI:145989"/>
    </ligand>
</feature>
<feature type="binding site" evidence="8">
    <location>
        <position position="171"/>
    </location>
    <ligand>
        <name>3-phosphoshikimate</name>
        <dbReference type="ChEBI" id="CHEBI:145989"/>
    </ligand>
</feature>
<dbReference type="HAMAP" id="MF_00210">
    <property type="entry name" value="EPSP_synth"/>
    <property type="match status" value="1"/>
</dbReference>
<dbReference type="RefSeq" id="WP_181837069.1">
    <property type="nucleotide sequence ID" value="NZ_JACERN010000041.1"/>
</dbReference>
<feature type="binding site" evidence="8">
    <location>
        <position position="22"/>
    </location>
    <ligand>
        <name>phosphoenolpyruvate</name>
        <dbReference type="ChEBI" id="CHEBI:58702"/>
    </ligand>
</feature>
<dbReference type="InterPro" id="IPR006264">
    <property type="entry name" value="EPSP_synthase"/>
</dbReference>
<feature type="binding site" evidence="8">
    <location>
        <position position="389"/>
    </location>
    <ligand>
        <name>phosphoenolpyruvate</name>
        <dbReference type="ChEBI" id="CHEBI:58702"/>
    </ligand>
</feature>
<evidence type="ECO:0000313" key="10">
    <source>
        <dbReference type="EMBL" id="MBA4710148.1"/>
    </source>
</evidence>
<comment type="catalytic activity">
    <reaction evidence="7">
        <text>3-phosphoshikimate + phosphoenolpyruvate = 5-O-(1-carboxyvinyl)-3-phosphoshikimate + phosphate</text>
        <dbReference type="Rhea" id="RHEA:21256"/>
        <dbReference type="ChEBI" id="CHEBI:43474"/>
        <dbReference type="ChEBI" id="CHEBI:57701"/>
        <dbReference type="ChEBI" id="CHEBI:58702"/>
        <dbReference type="ChEBI" id="CHEBI:145989"/>
        <dbReference type="EC" id="2.5.1.19"/>
    </reaction>
    <physiologicalReaction direction="left-to-right" evidence="7">
        <dbReference type="Rhea" id="RHEA:21257"/>
    </physiologicalReaction>
</comment>
<evidence type="ECO:0000256" key="8">
    <source>
        <dbReference type="HAMAP-Rule" id="MF_00210"/>
    </source>
</evidence>
<evidence type="ECO:0000256" key="2">
    <source>
        <dbReference type="ARBA" id="ARBA00009948"/>
    </source>
</evidence>
<feature type="binding site" evidence="8">
    <location>
        <position position="414"/>
    </location>
    <ligand>
        <name>phosphoenolpyruvate</name>
        <dbReference type="ChEBI" id="CHEBI:58702"/>
    </ligand>
</feature>
<feature type="domain" description="Enolpyruvate transferase" evidence="9">
    <location>
        <begin position="9"/>
        <end position="423"/>
    </location>
</feature>
<feature type="binding site" evidence="8">
    <location>
        <position position="342"/>
    </location>
    <ligand>
        <name>3-phosphoshikimate</name>
        <dbReference type="ChEBI" id="CHEBI:145989"/>
    </ligand>
</feature>
<dbReference type="PIRSF" id="PIRSF000505">
    <property type="entry name" value="EPSPS"/>
    <property type="match status" value="1"/>
</dbReference>
<feature type="binding site" evidence="8">
    <location>
        <position position="95"/>
    </location>
    <ligand>
        <name>phosphoenolpyruvate</name>
        <dbReference type="ChEBI" id="CHEBI:58702"/>
    </ligand>
</feature>
<evidence type="ECO:0000259" key="9">
    <source>
        <dbReference type="Pfam" id="PF00275"/>
    </source>
</evidence>
<dbReference type="GO" id="GO:0009073">
    <property type="term" value="P:aromatic amino acid family biosynthetic process"/>
    <property type="evidence" value="ECO:0007669"/>
    <property type="project" value="UniProtKB-KW"/>
</dbReference>
<keyword evidence="5 8" id="KW-0808">Transferase</keyword>
<reference evidence="10 11" key="1">
    <citation type="submission" date="2020-07" db="EMBL/GenBank/DDBJ databases">
        <title>Draft genome sequence of violacein-producing bacteria and related species.</title>
        <authorList>
            <person name="Wilson H.S."/>
            <person name="De Leon M.E."/>
        </authorList>
    </citation>
    <scope>NUCLEOTIDE SEQUENCE [LARGE SCALE GENOMIC DNA]</scope>
    <source>
        <strain evidence="10 11">HSC-21Su07</strain>
    </source>
</reference>
<feature type="binding site" evidence="8">
    <location>
        <position position="198"/>
    </location>
    <ligand>
        <name>3-phosphoshikimate</name>
        <dbReference type="ChEBI" id="CHEBI:145989"/>
    </ligand>
</feature>
<protein>
    <recommendedName>
        <fullName evidence="8">3-phosphoshikimate 1-carboxyvinyltransferase</fullName>
        <ecNumber evidence="8">2.5.1.19</ecNumber>
    </recommendedName>
    <alternativeName>
        <fullName evidence="8">5-enolpyruvylshikimate-3-phosphate synthase</fullName>
        <shortName evidence="8">EPSP synthase</shortName>
        <shortName evidence="8">EPSPS</shortName>
    </alternativeName>
</protein>
<comment type="similarity">
    <text evidence="2 8">Belongs to the EPSP synthase family.</text>
</comment>
<feature type="active site" description="Proton acceptor" evidence="8">
    <location>
        <position position="315"/>
    </location>
</feature>
<feature type="binding site" evidence="8">
    <location>
        <position position="315"/>
    </location>
    <ligand>
        <name>3-phosphoshikimate</name>
        <dbReference type="ChEBI" id="CHEBI:145989"/>
    </ligand>
</feature>
<feature type="binding site" evidence="8">
    <location>
        <position position="27"/>
    </location>
    <ligand>
        <name>3-phosphoshikimate</name>
        <dbReference type="ChEBI" id="CHEBI:145989"/>
    </ligand>
</feature>
<feature type="binding site" evidence="8">
    <location>
        <position position="123"/>
    </location>
    <ligand>
        <name>phosphoenolpyruvate</name>
        <dbReference type="ChEBI" id="CHEBI:58702"/>
    </ligand>
</feature>
<dbReference type="GO" id="GO:0003866">
    <property type="term" value="F:3-phosphoshikimate 1-carboxyvinyltransferase activity"/>
    <property type="evidence" value="ECO:0007669"/>
    <property type="project" value="UniProtKB-UniRule"/>
</dbReference>
<dbReference type="NCBIfam" id="TIGR01356">
    <property type="entry name" value="aroA"/>
    <property type="match status" value="1"/>
</dbReference>
<keyword evidence="11" id="KW-1185">Reference proteome</keyword>
<dbReference type="SUPFAM" id="SSF55205">
    <property type="entry name" value="EPT/RTPC-like"/>
    <property type="match status" value="1"/>
</dbReference>